<comment type="caution">
    <text evidence="2">The sequence shown here is derived from an EMBL/GenBank/DDBJ whole genome shotgun (WGS) entry which is preliminary data.</text>
</comment>
<sequence>MEPTDSLKDTKEEVTHKKKMESPITTSTSSDVEMAAESSDPLRDELADLYGNAENKENLLLAVVEANTNVGDMQASMLSQVKNIETDDFKVVTYKKSNARKA</sequence>
<name>A0ABN7WK21_GIGMA</name>
<dbReference type="EMBL" id="CAJVQB010049085">
    <property type="protein sequence ID" value="CAG8834300.1"/>
    <property type="molecule type" value="Genomic_DNA"/>
</dbReference>
<protein>
    <submittedName>
        <fullName evidence="2">31387_t:CDS:1</fullName>
    </submittedName>
</protein>
<proteinExistence type="predicted"/>
<evidence type="ECO:0000313" key="3">
    <source>
        <dbReference type="Proteomes" id="UP000789901"/>
    </source>
</evidence>
<reference evidence="2 3" key="1">
    <citation type="submission" date="2021-06" db="EMBL/GenBank/DDBJ databases">
        <authorList>
            <person name="Kallberg Y."/>
            <person name="Tangrot J."/>
            <person name="Rosling A."/>
        </authorList>
    </citation>
    <scope>NUCLEOTIDE SEQUENCE [LARGE SCALE GENOMIC DNA]</scope>
    <source>
        <strain evidence="2 3">120-4 pot B 10/14</strain>
    </source>
</reference>
<evidence type="ECO:0000256" key="1">
    <source>
        <dbReference type="SAM" id="MobiDB-lite"/>
    </source>
</evidence>
<gene>
    <name evidence="2" type="ORF">GMARGA_LOCUS31983</name>
</gene>
<dbReference type="Proteomes" id="UP000789901">
    <property type="component" value="Unassembled WGS sequence"/>
</dbReference>
<feature type="compositionally biased region" description="Basic and acidic residues" evidence="1">
    <location>
        <begin position="1"/>
        <end position="15"/>
    </location>
</feature>
<feature type="non-terminal residue" evidence="2">
    <location>
        <position position="102"/>
    </location>
</feature>
<organism evidence="2 3">
    <name type="scientific">Gigaspora margarita</name>
    <dbReference type="NCBI Taxonomy" id="4874"/>
    <lineage>
        <taxon>Eukaryota</taxon>
        <taxon>Fungi</taxon>
        <taxon>Fungi incertae sedis</taxon>
        <taxon>Mucoromycota</taxon>
        <taxon>Glomeromycotina</taxon>
        <taxon>Glomeromycetes</taxon>
        <taxon>Diversisporales</taxon>
        <taxon>Gigasporaceae</taxon>
        <taxon>Gigaspora</taxon>
    </lineage>
</organism>
<keyword evidence="3" id="KW-1185">Reference proteome</keyword>
<feature type="region of interest" description="Disordered" evidence="1">
    <location>
        <begin position="1"/>
        <end position="40"/>
    </location>
</feature>
<accession>A0ABN7WK21</accession>
<evidence type="ECO:0000313" key="2">
    <source>
        <dbReference type="EMBL" id="CAG8834300.1"/>
    </source>
</evidence>